<evidence type="ECO:0000313" key="9">
    <source>
        <dbReference type="EMBL" id="HGV54641.1"/>
    </source>
</evidence>
<feature type="transmembrane region" description="Helical" evidence="8">
    <location>
        <begin position="31"/>
        <end position="52"/>
    </location>
</feature>
<dbReference type="GO" id="GO:0042773">
    <property type="term" value="P:ATP synthesis coupled electron transport"/>
    <property type="evidence" value="ECO:0007669"/>
    <property type="project" value="InterPro"/>
</dbReference>
<dbReference type="GO" id="GO:0030964">
    <property type="term" value="C:NADH dehydrogenase complex"/>
    <property type="evidence" value="ECO:0007669"/>
    <property type="project" value="TreeGrafter"/>
</dbReference>
<keyword evidence="8" id="KW-0874">Quinone</keyword>
<keyword evidence="3 8" id="KW-0813">Transport</keyword>
<reference evidence="9" key="1">
    <citation type="journal article" date="2020" name="mSystems">
        <title>Genome- and Community-Level Interaction Insights into Carbon Utilization and Element Cycling Functions of Hydrothermarchaeota in Hydrothermal Sediment.</title>
        <authorList>
            <person name="Zhou Z."/>
            <person name="Liu Y."/>
            <person name="Xu W."/>
            <person name="Pan J."/>
            <person name="Luo Z.H."/>
            <person name="Li M."/>
        </authorList>
    </citation>
    <scope>NUCLEOTIDE SEQUENCE [LARGE SCALE GENOMIC DNA]</scope>
    <source>
        <strain evidence="9">SpSt-605</strain>
    </source>
</reference>
<evidence type="ECO:0000256" key="4">
    <source>
        <dbReference type="ARBA" id="ARBA00022519"/>
    </source>
</evidence>
<comment type="subcellular location">
    <subcellularLocation>
        <location evidence="8">Cell membrane</location>
        <topology evidence="8">Multi-pass membrane protein</topology>
    </subcellularLocation>
    <subcellularLocation>
        <location evidence="1">Membrane</location>
        <topology evidence="1">Multi-pass membrane protein</topology>
    </subcellularLocation>
</comment>
<comment type="function">
    <text evidence="8">NDH-1 shuttles electrons from NADH, via FMN and iron-sulfur (Fe-S) centers, to quinones in the respiratory chain. The immediate electron acceptor for the enzyme in this species is believed to be ubiquinone. Couples the redox reaction to proton translocation (for every two electrons transferred, four hydrogen ions are translocated across the cytoplasmic membrane), and thus conserves the redox energy in a proton gradient.</text>
</comment>
<name>A0A832GMB7_9BACT</name>
<keyword evidence="8" id="KW-1278">Translocase</keyword>
<dbReference type="HAMAP" id="MF_01456">
    <property type="entry name" value="NDH1_NuoK"/>
    <property type="match status" value="1"/>
</dbReference>
<dbReference type="Pfam" id="PF00420">
    <property type="entry name" value="Oxidored_q2"/>
    <property type="match status" value="1"/>
</dbReference>
<keyword evidence="8" id="KW-0830">Ubiquinone</keyword>
<feature type="transmembrane region" description="Helical" evidence="8">
    <location>
        <begin position="6"/>
        <end position="24"/>
    </location>
</feature>
<dbReference type="InterPro" id="IPR039428">
    <property type="entry name" value="NUOK/Mnh_C1-like"/>
</dbReference>
<dbReference type="PANTHER" id="PTHR11434:SF16">
    <property type="entry name" value="NADH-UBIQUINONE OXIDOREDUCTASE CHAIN 4L"/>
    <property type="match status" value="1"/>
</dbReference>
<accession>A0A832GMB7</accession>
<keyword evidence="8" id="KW-0520">NAD</keyword>
<sequence>MVPFEYYVFLSFLLFIIGLIGVLFRRNLIILLVSLEIMMNALIIFFAALSHFTHDTTGYLIVFFLIAMAAAEAGVGLSLAVLLYKKLRKVYTEEINCFRG</sequence>
<comment type="subunit">
    <text evidence="8">NDH-1 is composed of 14 different subunits. Subunits NuoA, H, J, K, L, M, N constitute the membrane sector of the complex.</text>
</comment>
<dbReference type="InterPro" id="IPR001133">
    <property type="entry name" value="NADH_UbQ_OxRdtase_chain4L/K"/>
</dbReference>
<comment type="caution">
    <text evidence="9">The sequence shown here is derived from an EMBL/GenBank/DDBJ whole genome shotgun (WGS) entry which is preliminary data.</text>
</comment>
<comment type="catalytic activity">
    <reaction evidence="8">
        <text>a quinone + NADH + 5 H(+)(in) = a quinol + NAD(+) + 4 H(+)(out)</text>
        <dbReference type="Rhea" id="RHEA:57888"/>
        <dbReference type="ChEBI" id="CHEBI:15378"/>
        <dbReference type="ChEBI" id="CHEBI:24646"/>
        <dbReference type="ChEBI" id="CHEBI:57540"/>
        <dbReference type="ChEBI" id="CHEBI:57945"/>
        <dbReference type="ChEBI" id="CHEBI:132124"/>
    </reaction>
</comment>
<organism evidence="9">
    <name type="scientific">Caldimicrobium thiodismutans</name>
    <dbReference type="NCBI Taxonomy" id="1653476"/>
    <lineage>
        <taxon>Bacteria</taxon>
        <taxon>Pseudomonadati</taxon>
        <taxon>Thermodesulfobacteriota</taxon>
        <taxon>Thermodesulfobacteria</taxon>
        <taxon>Thermodesulfobacteriales</taxon>
        <taxon>Thermodesulfobacteriaceae</taxon>
        <taxon>Caldimicrobium</taxon>
    </lineage>
</organism>
<keyword evidence="5 8" id="KW-0812">Transmembrane</keyword>
<evidence type="ECO:0000256" key="1">
    <source>
        <dbReference type="ARBA" id="ARBA00004141"/>
    </source>
</evidence>
<dbReference type="GO" id="GO:0005886">
    <property type="term" value="C:plasma membrane"/>
    <property type="evidence" value="ECO:0007669"/>
    <property type="project" value="UniProtKB-SubCell"/>
</dbReference>
<keyword evidence="9" id="KW-0560">Oxidoreductase</keyword>
<dbReference type="NCBIfam" id="NF004320">
    <property type="entry name" value="PRK05715.1-2"/>
    <property type="match status" value="1"/>
</dbReference>
<dbReference type="EC" id="7.1.1.-" evidence="8"/>
<evidence type="ECO:0000256" key="8">
    <source>
        <dbReference type="HAMAP-Rule" id="MF_01456"/>
    </source>
</evidence>
<dbReference type="GO" id="GO:0048038">
    <property type="term" value="F:quinone binding"/>
    <property type="evidence" value="ECO:0007669"/>
    <property type="project" value="UniProtKB-KW"/>
</dbReference>
<dbReference type="Gene3D" id="1.10.287.3510">
    <property type="match status" value="1"/>
</dbReference>
<evidence type="ECO:0000256" key="3">
    <source>
        <dbReference type="ARBA" id="ARBA00022448"/>
    </source>
</evidence>
<feature type="transmembrane region" description="Helical" evidence="8">
    <location>
        <begin position="58"/>
        <end position="84"/>
    </location>
</feature>
<dbReference type="GO" id="GO:0050136">
    <property type="term" value="F:NADH dehydrogenase (quinone) (non-electrogenic) activity"/>
    <property type="evidence" value="ECO:0007669"/>
    <property type="project" value="UniProtKB-UniRule"/>
</dbReference>
<gene>
    <name evidence="8 9" type="primary">nuoK</name>
    <name evidence="9" type="ORF">ENT73_00950</name>
</gene>
<evidence type="ECO:0000256" key="2">
    <source>
        <dbReference type="ARBA" id="ARBA00010519"/>
    </source>
</evidence>
<keyword evidence="4" id="KW-0997">Cell inner membrane</keyword>
<evidence type="ECO:0000256" key="7">
    <source>
        <dbReference type="ARBA" id="ARBA00023136"/>
    </source>
</evidence>
<dbReference type="EMBL" id="DSZU01000018">
    <property type="protein sequence ID" value="HGV54641.1"/>
    <property type="molecule type" value="Genomic_DNA"/>
</dbReference>
<proteinExistence type="inferred from homology"/>
<comment type="similarity">
    <text evidence="2 8">Belongs to the complex I subunit 4L family.</text>
</comment>
<keyword evidence="7 8" id="KW-0472">Membrane</keyword>
<evidence type="ECO:0000256" key="6">
    <source>
        <dbReference type="ARBA" id="ARBA00022989"/>
    </source>
</evidence>
<keyword evidence="6 8" id="KW-1133">Transmembrane helix</keyword>
<evidence type="ECO:0000256" key="5">
    <source>
        <dbReference type="ARBA" id="ARBA00022692"/>
    </source>
</evidence>
<keyword evidence="8" id="KW-1003">Cell membrane</keyword>
<protein>
    <recommendedName>
        <fullName evidence="8">NADH-quinone oxidoreductase subunit K</fullName>
        <ecNumber evidence="8">7.1.1.-</ecNumber>
    </recommendedName>
    <alternativeName>
        <fullName evidence="8">NADH dehydrogenase I subunit K</fullName>
    </alternativeName>
    <alternativeName>
        <fullName evidence="8">NDH-1 subunit K</fullName>
    </alternativeName>
</protein>
<dbReference type="PANTHER" id="PTHR11434">
    <property type="entry name" value="NADH-UBIQUINONE OXIDOREDUCTASE SUBUNIT ND4L"/>
    <property type="match status" value="1"/>
</dbReference>
<dbReference type="AlphaFoldDB" id="A0A832GMB7"/>